<feature type="region of interest" description="Disordered" evidence="1">
    <location>
        <begin position="20"/>
        <end position="61"/>
    </location>
</feature>
<dbReference type="EMBL" id="KQ947435">
    <property type="protein sequence ID" value="KUJ08462.1"/>
    <property type="molecule type" value="Genomic_DNA"/>
</dbReference>
<dbReference type="RefSeq" id="XP_018062817.1">
    <property type="nucleotide sequence ID" value="XM_018206789.1"/>
</dbReference>
<accession>A0A132B7T4</accession>
<keyword evidence="3" id="KW-1185">Reference proteome</keyword>
<evidence type="ECO:0000313" key="3">
    <source>
        <dbReference type="Proteomes" id="UP000070700"/>
    </source>
</evidence>
<evidence type="ECO:0000313" key="2">
    <source>
        <dbReference type="EMBL" id="KUJ08462.1"/>
    </source>
</evidence>
<name>A0A132B7T4_MOLSC</name>
<gene>
    <name evidence="2" type="ORF">LY89DRAFT_330822</name>
</gene>
<organism evidence="2 3">
    <name type="scientific">Mollisia scopiformis</name>
    <name type="common">Conifer needle endophyte fungus</name>
    <name type="synonym">Phialocephala scopiformis</name>
    <dbReference type="NCBI Taxonomy" id="149040"/>
    <lineage>
        <taxon>Eukaryota</taxon>
        <taxon>Fungi</taxon>
        <taxon>Dikarya</taxon>
        <taxon>Ascomycota</taxon>
        <taxon>Pezizomycotina</taxon>
        <taxon>Leotiomycetes</taxon>
        <taxon>Helotiales</taxon>
        <taxon>Mollisiaceae</taxon>
        <taxon>Mollisia</taxon>
    </lineage>
</organism>
<dbReference type="AlphaFoldDB" id="A0A132B7T4"/>
<evidence type="ECO:0000256" key="1">
    <source>
        <dbReference type="SAM" id="MobiDB-lite"/>
    </source>
</evidence>
<dbReference type="GeneID" id="28816515"/>
<proteinExistence type="predicted"/>
<protein>
    <submittedName>
        <fullName evidence="2">Uncharacterized protein</fullName>
    </submittedName>
</protein>
<reference evidence="2 3" key="1">
    <citation type="submission" date="2015-10" db="EMBL/GenBank/DDBJ databases">
        <title>Full genome of DAOMC 229536 Phialocephala scopiformis, a fungal endophyte of spruce producing the potent anti-insectan compound rugulosin.</title>
        <authorList>
            <consortium name="DOE Joint Genome Institute"/>
            <person name="Walker A.K."/>
            <person name="Frasz S.L."/>
            <person name="Seifert K.A."/>
            <person name="Miller J.D."/>
            <person name="Mondo S.J."/>
            <person name="Labutti K."/>
            <person name="Lipzen A."/>
            <person name="Dockter R."/>
            <person name="Kennedy M."/>
            <person name="Grigoriev I.V."/>
            <person name="Spatafora J.W."/>
        </authorList>
    </citation>
    <scope>NUCLEOTIDE SEQUENCE [LARGE SCALE GENOMIC DNA]</scope>
    <source>
        <strain evidence="2 3">CBS 120377</strain>
    </source>
</reference>
<sequence length="176" mass="20008">MCQVPKMLLPVTIANLLHQQNPHKRSVSTSAVSRHDSIRASAQQHIRRSMSEKQSSANNTIRYTRPTGPELVSSKHPSCLGLPLAWTSIHDQFIAYMATHAPLDKNGNIPRHEEKKERWKTADIAQELVVRFPRLGGHIKPSVIEKRLILLDQAGDNDYFKMPYSAYAYEEWGRGI</sequence>
<dbReference type="OrthoDB" id="5383839at2759"/>
<dbReference type="Proteomes" id="UP000070700">
    <property type="component" value="Unassembled WGS sequence"/>
</dbReference>
<feature type="compositionally biased region" description="Polar residues" evidence="1">
    <location>
        <begin position="52"/>
        <end position="61"/>
    </location>
</feature>
<dbReference type="KEGG" id="psco:LY89DRAFT_330822"/>
<dbReference type="InParanoid" id="A0A132B7T4"/>